<dbReference type="Gene3D" id="1.10.1740.10">
    <property type="match status" value="1"/>
</dbReference>
<dbReference type="Gene3D" id="1.10.10.10">
    <property type="entry name" value="Winged helix-like DNA-binding domain superfamily/Winged helix DNA-binding domain"/>
    <property type="match status" value="1"/>
</dbReference>
<dbReference type="Proteomes" id="UP000017142">
    <property type="component" value="Unassembled WGS sequence"/>
</dbReference>
<comment type="similarity">
    <text evidence="1">Belongs to the sigma-70 factor family. ECF subfamily.</text>
</comment>
<organism evidence="7 8">
    <name type="scientific">Dickeya solani D s0432-1</name>
    <dbReference type="NCBI Taxonomy" id="1231725"/>
    <lineage>
        <taxon>Bacteria</taxon>
        <taxon>Pseudomonadati</taxon>
        <taxon>Pseudomonadota</taxon>
        <taxon>Gammaproteobacteria</taxon>
        <taxon>Enterobacterales</taxon>
        <taxon>Pectobacteriaceae</taxon>
        <taxon>Dickeya</taxon>
    </lineage>
</organism>
<reference evidence="8" key="1">
    <citation type="journal article" date="2013" name="Diversity">
        <title>Genome Sequence of Dickeya solani, a New soft Rot Pathogen of Potato, Suggests its Emergence May Be Related to a Novel Combination of Non-Ribosomal Peptide/Polyketide Synthetase Clusters.</title>
        <authorList>
            <person name="Garlant L."/>
            <person name="Koskinen P."/>
            <person name="Rouhiainen L."/>
            <person name="Laine P."/>
            <person name="Paulin L."/>
            <person name="Auvinen P."/>
            <person name="Holm L."/>
            <person name="Pirhonen M."/>
        </authorList>
    </citation>
    <scope>NUCLEOTIDE SEQUENCE [LARGE SCALE GENOMIC DNA]</scope>
    <source>
        <strain evidence="8">D s0432-1</strain>
    </source>
</reference>
<evidence type="ECO:0000313" key="7">
    <source>
        <dbReference type="EMBL" id="ERO59737.1"/>
    </source>
</evidence>
<dbReference type="InterPro" id="IPR014284">
    <property type="entry name" value="RNA_pol_sigma-70_dom"/>
</dbReference>
<proteinExistence type="inferred from homology"/>
<dbReference type="Pfam" id="PF04542">
    <property type="entry name" value="Sigma70_r2"/>
    <property type="match status" value="1"/>
</dbReference>
<dbReference type="PANTHER" id="PTHR43133">
    <property type="entry name" value="RNA POLYMERASE ECF-TYPE SIGMA FACTO"/>
    <property type="match status" value="1"/>
</dbReference>
<evidence type="ECO:0000256" key="2">
    <source>
        <dbReference type="ARBA" id="ARBA00023015"/>
    </source>
</evidence>
<evidence type="ECO:0000256" key="1">
    <source>
        <dbReference type="ARBA" id="ARBA00010641"/>
    </source>
</evidence>
<feature type="domain" description="RNA polymerase sigma factor 70 region 4 type 2" evidence="6">
    <location>
        <begin position="121"/>
        <end position="173"/>
    </location>
</feature>
<dbReference type="PANTHER" id="PTHR43133:SF63">
    <property type="entry name" value="RNA POLYMERASE SIGMA FACTOR FECI-RELATED"/>
    <property type="match status" value="1"/>
</dbReference>
<dbReference type="InterPro" id="IPR013325">
    <property type="entry name" value="RNA_pol_sigma_r2"/>
</dbReference>
<dbReference type="GO" id="GO:0003677">
    <property type="term" value="F:DNA binding"/>
    <property type="evidence" value="ECO:0007669"/>
    <property type="project" value="InterPro"/>
</dbReference>
<sequence>MNHSAALCPEQADDRHDDQRRVQQIYSEHHSWLQGWLRRRLGCSQQAADLAQDTFLRLLTHFPAEPIREPRAWLSTVAHGLMVNHWRRKDLEQAYLQMLASQEFVVSPSPEAQAMIVDALVEIDALLSSLSSKARQAFLWVQLEGLTYRQVAERLMVSERMVKKYMAQAMLTCLTAQA</sequence>
<evidence type="ECO:0000259" key="5">
    <source>
        <dbReference type="Pfam" id="PF04542"/>
    </source>
</evidence>
<dbReference type="FunFam" id="1.10.1740.10:FF:000009">
    <property type="entry name" value="RNA polymerase sigma factor"/>
    <property type="match status" value="1"/>
</dbReference>
<comment type="caution">
    <text evidence="7">The sequence shown here is derived from an EMBL/GenBank/DDBJ whole genome shotgun (WGS) entry which is preliminary data.</text>
</comment>
<dbReference type="AlphaFoldDB" id="A0AAV3KFK0"/>
<dbReference type="InterPro" id="IPR039425">
    <property type="entry name" value="RNA_pol_sigma-70-like"/>
</dbReference>
<dbReference type="InterPro" id="IPR036388">
    <property type="entry name" value="WH-like_DNA-bd_sf"/>
</dbReference>
<evidence type="ECO:0000256" key="4">
    <source>
        <dbReference type="ARBA" id="ARBA00023163"/>
    </source>
</evidence>
<dbReference type="Pfam" id="PF08281">
    <property type="entry name" value="Sigma70_r4_2"/>
    <property type="match status" value="1"/>
</dbReference>
<feature type="domain" description="RNA polymerase sigma-70 region 2" evidence="5">
    <location>
        <begin position="25"/>
        <end position="90"/>
    </location>
</feature>
<dbReference type="GO" id="GO:0016987">
    <property type="term" value="F:sigma factor activity"/>
    <property type="evidence" value="ECO:0007669"/>
    <property type="project" value="UniProtKB-KW"/>
</dbReference>
<dbReference type="SUPFAM" id="SSF88946">
    <property type="entry name" value="Sigma2 domain of RNA polymerase sigma factors"/>
    <property type="match status" value="1"/>
</dbReference>
<evidence type="ECO:0000256" key="3">
    <source>
        <dbReference type="ARBA" id="ARBA00023082"/>
    </source>
</evidence>
<keyword evidence="4" id="KW-0804">Transcription</keyword>
<evidence type="ECO:0000259" key="6">
    <source>
        <dbReference type="Pfam" id="PF08281"/>
    </source>
</evidence>
<gene>
    <name evidence="7" type="ORF">A544_0717</name>
</gene>
<dbReference type="EMBL" id="AMWE01000001">
    <property type="protein sequence ID" value="ERO59737.1"/>
    <property type="molecule type" value="Genomic_DNA"/>
</dbReference>
<dbReference type="InterPro" id="IPR007627">
    <property type="entry name" value="RNA_pol_sigma70_r2"/>
</dbReference>
<dbReference type="GO" id="GO:0006352">
    <property type="term" value="P:DNA-templated transcription initiation"/>
    <property type="evidence" value="ECO:0007669"/>
    <property type="project" value="InterPro"/>
</dbReference>
<dbReference type="NCBIfam" id="TIGR02937">
    <property type="entry name" value="sigma70-ECF"/>
    <property type="match status" value="1"/>
</dbReference>
<accession>A0AAV3KFK0</accession>
<dbReference type="SUPFAM" id="SSF88659">
    <property type="entry name" value="Sigma3 and sigma4 domains of RNA polymerase sigma factors"/>
    <property type="match status" value="1"/>
</dbReference>
<name>A0AAV3KFK0_9GAMM</name>
<protein>
    <submittedName>
        <fullName evidence="7">Heme uptake regulator</fullName>
    </submittedName>
</protein>
<keyword evidence="2" id="KW-0805">Transcription regulation</keyword>
<dbReference type="InterPro" id="IPR013249">
    <property type="entry name" value="RNA_pol_sigma70_r4_t2"/>
</dbReference>
<keyword evidence="3" id="KW-0731">Sigma factor</keyword>
<evidence type="ECO:0000313" key="8">
    <source>
        <dbReference type="Proteomes" id="UP000017142"/>
    </source>
</evidence>
<dbReference type="InterPro" id="IPR013324">
    <property type="entry name" value="RNA_pol_sigma_r3/r4-like"/>
</dbReference>